<evidence type="ECO:0000256" key="4">
    <source>
        <dbReference type="ARBA" id="ARBA00022448"/>
    </source>
</evidence>
<dbReference type="CDD" id="cd16274">
    <property type="entry name" value="PQQB-like_MBL-fold"/>
    <property type="match status" value="1"/>
</dbReference>
<sequence length="298" mass="32062">MTLRAIILGAAAGGGLPQWNCGCENCNLARRGDIPPQTQSSLTVSPDGLNWAVLNASPDIRSQLSNTPALFPTGLRQMPVQSVLVTNGDIDHVAGLLTLREMQPFSLFATQSIQDVIAQNPIFDALNAEVVTRSSISLDTPFELVPDLQATLFPVPGKVPLYLEDEHVQTDLIGEQTVGVALTSQGRTAYYIPGCAALTPELKAQLDGADLLFFDGTLWRDDEMVRAGLGQKTGKRMGHMSMDGPDGSITSFADMQIGRKIYVHMNNTNPALRPDSVERAQAEASGWTIGQDGMEITL</sequence>
<evidence type="ECO:0000256" key="2">
    <source>
        <dbReference type="ARBA" id="ARBA00008481"/>
    </source>
</evidence>
<dbReference type="InterPro" id="IPR001279">
    <property type="entry name" value="Metallo-B-lactamas"/>
</dbReference>
<dbReference type="Proteomes" id="UP000630805">
    <property type="component" value="Unassembled WGS sequence"/>
</dbReference>
<keyword evidence="9" id="KW-1185">Reference proteome</keyword>
<dbReference type="EMBL" id="JABXWT010000006">
    <property type="protein sequence ID" value="NVO56719.1"/>
    <property type="molecule type" value="Genomic_DNA"/>
</dbReference>
<organism evidence="8 9">
    <name type="scientific">Ruegeria haliotis</name>
    <dbReference type="NCBI Taxonomy" id="2747601"/>
    <lineage>
        <taxon>Bacteria</taxon>
        <taxon>Pseudomonadati</taxon>
        <taxon>Pseudomonadota</taxon>
        <taxon>Alphaproteobacteria</taxon>
        <taxon>Rhodobacterales</taxon>
        <taxon>Roseobacteraceae</taxon>
        <taxon>Ruegeria</taxon>
    </lineage>
</organism>
<proteinExistence type="inferred from homology"/>
<dbReference type="HAMAP" id="MF_00653">
    <property type="entry name" value="PQQ_syn_PqqB"/>
    <property type="match status" value="1"/>
</dbReference>
<dbReference type="InterPro" id="IPR036866">
    <property type="entry name" value="RibonucZ/Hydroxyglut_hydro"/>
</dbReference>
<comment type="pathway">
    <text evidence="1 6">Cofactor biosynthesis; pyrroloquinoline quinone biosynthesis.</text>
</comment>
<evidence type="ECO:0000313" key="9">
    <source>
        <dbReference type="Proteomes" id="UP000630805"/>
    </source>
</evidence>
<dbReference type="PANTHER" id="PTHR42663">
    <property type="entry name" value="HYDROLASE C777.06C-RELATED-RELATED"/>
    <property type="match status" value="1"/>
</dbReference>
<dbReference type="Gene3D" id="3.60.15.10">
    <property type="entry name" value="Ribonuclease Z/Hydroxyacylglutathione hydrolase-like"/>
    <property type="match status" value="1"/>
</dbReference>
<keyword evidence="5 6" id="KW-0884">PQQ biosynthesis</keyword>
<evidence type="ECO:0000256" key="6">
    <source>
        <dbReference type="HAMAP-Rule" id="MF_00653"/>
    </source>
</evidence>
<protein>
    <recommendedName>
        <fullName evidence="3 6">Coenzyme PQQ synthesis protein B</fullName>
    </recommendedName>
    <alternativeName>
        <fullName evidence="6">Pyrroloquinoline quinone biosynthesis protein B</fullName>
    </alternativeName>
</protein>
<accession>A0ABX2PUM3</accession>
<dbReference type="PANTHER" id="PTHR42663:SF7">
    <property type="entry name" value="COENZYME PQQ SYNTHESIS PROTEIN B"/>
    <property type="match status" value="1"/>
</dbReference>
<comment type="caution">
    <text evidence="8">The sequence shown here is derived from an EMBL/GenBank/DDBJ whole genome shotgun (WGS) entry which is preliminary data.</text>
</comment>
<keyword evidence="4 6" id="KW-0813">Transport</keyword>
<dbReference type="SUPFAM" id="SSF56281">
    <property type="entry name" value="Metallo-hydrolase/oxidoreductase"/>
    <property type="match status" value="1"/>
</dbReference>
<evidence type="ECO:0000256" key="1">
    <source>
        <dbReference type="ARBA" id="ARBA00004886"/>
    </source>
</evidence>
<dbReference type="NCBIfam" id="TIGR02108">
    <property type="entry name" value="PQQ_syn_pqqB"/>
    <property type="match status" value="1"/>
</dbReference>
<feature type="domain" description="Metallo-beta-lactamase" evidence="7">
    <location>
        <begin position="50"/>
        <end position="265"/>
    </location>
</feature>
<dbReference type="InterPro" id="IPR011842">
    <property type="entry name" value="PQQ_synth_PqqB"/>
</dbReference>
<name>A0ABX2PUM3_9RHOB</name>
<dbReference type="RefSeq" id="WP_176865432.1">
    <property type="nucleotide sequence ID" value="NZ_JABXWT010000006.1"/>
</dbReference>
<evidence type="ECO:0000313" key="8">
    <source>
        <dbReference type="EMBL" id="NVO56719.1"/>
    </source>
</evidence>
<reference evidence="8 9" key="1">
    <citation type="submission" date="2020-06" db="EMBL/GenBank/DDBJ databases">
        <authorList>
            <person name="Cao W.R."/>
        </authorList>
    </citation>
    <scope>NUCLEOTIDE SEQUENCE [LARGE SCALE GENOMIC DNA]</scope>
    <source>
        <strain evidence="8 9">B1Z28</strain>
    </source>
</reference>
<dbReference type="Pfam" id="PF12706">
    <property type="entry name" value="Lactamase_B_2"/>
    <property type="match status" value="1"/>
</dbReference>
<comment type="similarity">
    <text evidence="2 6">Belongs to the PqqB family.</text>
</comment>
<evidence type="ECO:0000259" key="7">
    <source>
        <dbReference type="Pfam" id="PF12706"/>
    </source>
</evidence>
<evidence type="ECO:0000256" key="3">
    <source>
        <dbReference type="ARBA" id="ARBA00015084"/>
    </source>
</evidence>
<evidence type="ECO:0000256" key="5">
    <source>
        <dbReference type="ARBA" id="ARBA00022905"/>
    </source>
</evidence>
<gene>
    <name evidence="6 8" type="primary">pqqB</name>
    <name evidence="8" type="ORF">HW561_13080</name>
</gene>
<comment type="function">
    <text evidence="6">May be involved in the transport of PQQ or its precursor to the periplasm.</text>
</comment>